<protein>
    <submittedName>
        <fullName evidence="6">FAD binding domain protein</fullName>
    </submittedName>
</protein>
<dbReference type="InterPro" id="IPR006094">
    <property type="entry name" value="Oxid_FAD_bind_N"/>
</dbReference>
<sequence length="480" mass="52310">MVRIRGSVAYFLAVANTTAYGAVDQTASGNCQQACARLSTDFGPLLHYPDSDNFTIWDAKQQEVHPACRVEPSSATDVSNILSILVDYWCHFSVKGGGHSRNPGDSNSVGGVTVDLNRMRNVEVLEDALESQNLSFVGGRVGTVGMGGFTLGGGTSPLSNKYGWALDNVYEYEVALANGTITIASESHNPDLYFALRGGGNNFGIVTSFTVRTFAQGPVFTSMSSYSANQSEQVLDKVYDLYTDKNLTSDVELGYDLYYTYVSDTNEFTLMGTQRYGKPVRNPPVFHAIDQIPTLSRSTTIGTFSSLVNESTPMGITRNLFATLSISPSRSLLSQGLQIFQQEVEALRTVSGLVPNFICYPLQSNAIAAMKQRGGNALGIERDEPLFIILISTAWSHSRDDASVEKMTLNIIHRLEVAAKDSGVANRYLYINYASATQANAVFAGYGNKNVQKLKAVQRAVDPHGIFTSKGLWRGFFKLQ</sequence>
<dbReference type="GeneID" id="63702438"/>
<dbReference type="STRING" id="1388766.A0A017SRT4"/>
<evidence type="ECO:0000313" key="6">
    <source>
        <dbReference type="EMBL" id="EYE99687.1"/>
    </source>
</evidence>
<gene>
    <name evidence="6" type="ORF">EURHEDRAFT_535197</name>
</gene>
<keyword evidence="2" id="KW-0285">Flavoprotein</keyword>
<dbReference type="InterPro" id="IPR016166">
    <property type="entry name" value="FAD-bd_PCMH"/>
</dbReference>
<dbReference type="PANTHER" id="PTHR42973">
    <property type="entry name" value="BINDING OXIDOREDUCTASE, PUTATIVE (AFU_ORTHOLOGUE AFUA_1G17690)-RELATED"/>
    <property type="match status" value="1"/>
</dbReference>
<dbReference type="EMBL" id="KK088411">
    <property type="protein sequence ID" value="EYE99687.1"/>
    <property type="molecule type" value="Genomic_DNA"/>
</dbReference>
<dbReference type="Proteomes" id="UP000019804">
    <property type="component" value="Unassembled WGS sequence"/>
</dbReference>
<dbReference type="InterPro" id="IPR036318">
    <property type="entry name" value="FAD-bd_PCMH-like_sf"/>
</dbReference>
<comment type="similarity">
    <text evidence="1">Belongs to the oxygen-dependent FAD-linked oxidoreductase family.</text>
</comment>
<dbReference type="PROSITE" id="PS51387">
    <property type="entry name" value="FAD_PCMH"/>
    <property type="match status" value="1"/>
</dbReference>
<keyword evidence="7" id="KW-1185">Reference proteome</keyword>
<dbReference type="Gene3D" id="3.40.462.20">
    <property type="match status" value="1"/>
</dbReference>
<evidence type="ECO:0000313" key="7">
    <source>
        <dbReference type="Proteomes" id="UP000019804"/>
    </source>
</evidence>
<dbReference type="PANTHER" id="PTHR42973:SF54">
    <property type="entry name" value="FAD-BINDING PCMH-TYPE DOMAIN-CONTAINING PROTEIN"/>
    <property type="match status" value="1"/>
</dbReference>
<dbReference type="Gene3D" id="3.30.465.10">
    <property type="match status" value="2"/>
</dbReference>
<dbReference type="HOGENOM" id="CLU_018354_1_3_1"/>
<dbReference type="SUPFAM" id="SSF56176">
    <property type="entry name" value="FAD-binding/transporter-associated domain-like"/>
    <property type="match status" value="1"/>
</dbReference>
<dbReference type="GO" id="GO:0016491">
    <property type="term" value="F:oxidoreductase activity"/>
    <property type="evidence" value="ECO:0007669"/>
    <property type="project" value="UniProtKB-KW"/>
</dbReference>
<dbReference type="OrthoDB" id="2151789at2759"/>
<dbReference type="GO" id="GO:0071949">
    <property type="term" value="F:FAD binding"/>
    <property type="evidence" value="ECO:0007669"/>
    <property type="project" value="InterPro"/>
</dbReference>
<evidence type="ECO:0000256" key="2">
    <source>
        <dbReference type="ARBA" id="ARBA00022630"/>
    </source>
</evidence>
<keyword evidence="4" id="KW-0560">Oxidoreductase</keyword>
<evidence type="ECO:0000256" key="1">
    <source>
        <dbReference type="ARBA" id="ARBA00005466"/>
    </source>
</evidence>
<evidence type="ECO:0000256" key="4">
    <source>
        <dbReference type="ARBA" id="ARBA00023002"/>
    </source>
</evidence>
<organism evidence="6 7">
    <name type="scientific">Aspergillus ruber (strain CBS 135680)</name>
    <dbReference type="NCBI Taxonomy" id="1388766"/>
    <lineage>
        <taxon>Eukaryota</taxon>
        <taxon>Fungi</taxon>
        <taxon>Dikarya</taxon>
        <taxon>Ascomycota</taxon>
        <taxon>Pezizomycotina</taxon>
        <taxon>Eurotiomycetes</taxon>
        <taxon>Eurotiomycetidae</taxon>
        <taxon>Eurotiales</taxon>
        <taxon>Aspergillaceae</taxon>
        <taxon>Aspergillus</taxon>
        <taxon>Aspergillus subgen. Aspergillus</taxon>
    </lineage>
</organism>
<dbReference type="InterPro" id="IPR050416">
    <property type="entry name" value="FAD-linked_Oxidoreductase"/>
</dbReference>
<feature type="domain" description="FAD-binding PCMH-type" evidence="5">
    <location>
        <begin position="115"/>
        <end position="216"/>
    </location>
</feature>
<dbReference type="AlphaFoldDB" id="A0A017SRT4"/>
<keyword evidence="3" id="KW-0274">FAD</keyword>
<dbReference type="RefSeq" id="XP_040643375.1">
    <property type="nucleotide sequence ID" value="XM_040787314.1"/>
</dbReference>
<proteinExistence type="inferred from homology"/>
<reference evidence="7" key="1">
    <citation type="journal article" date="2014" name="Nat. Commun.">
        <title>Genomic adaptations of the halophilic Dead Sea filamentous fungus Eurotium rubrum.</title>
        <authorList>
            <person name="Kis-Papo T."/>
            <person name="Weig A.R."/>
            <person name="Riley R."/>
            <person name="Persoh D."/>
            <person name="Salamov A."/>
            <person name="Sun H."/>
            <person name="Lipzen A."/>
            <person name="Wasser S.P."/>
            <person name="Rambold G."/>
            <person name="Grigoriev I.V."/>
            <person name="Nevo E."/>
        </authorList>
    </citation>
    <scope>NUCLEOTIDE SEQUENCE [LARGE SCALE GENOMIC DNA]</scope>
    <source>
        <strain evidence="7">CBS 135680</strain>
    </source>
</reference>
<evidence type="ECO:0000256" key="3">
    <source>
        <dbReference type="ARBA" id="ARBA00022827"/>
    </source>
</evidence>
<accession>A0A017SRT4</accession>
<evidence type="ECO:0000259" key="5">
    <source>
        <dbReference type="PROSITE" id="PS51387"/>
    </source>
</evidence>
<dbReference type="Pfam" id="PF01565">
    <property type="entry name" value="FAD_binding_4"/>
    <property type="match status" value="1"/>
</dbReference>
<name>A0A017SRT4_ASPRC</name>
<dbReference type="InterPro" id="IPR016169">
    <property type="entry name" value="FAD-bd_PCMH_sub2"/>
</dbReference>